<evidence type="ECO:0000256" key="8">
    <source>
        <dbReference type="ARBA" id="ARBA00023136"/>
    </source>
</evidence>
<keyword evidence="2 9" id="KW-0812">Transmembrane</keyword>
<dbReference type="EMBL" id="JAECZC010000102">
    <property type="protein sequence ID" value="MBH8566663.1"/>
    <property type="molecule type" value="Genomic_DNA"/>
</dbReference>
<evidence type="ECO:0000259" key="12">
    <source>
        <dbReference type="PROSITE" id="PS50990"/>
    </source>
</evidence>
<dbReference type="CDD" id="cd18570">
    <property type="entry name" value="ABC_6TM_PCAT1_LagD_like"/>
    <property type="match status" value="1"/>
</dbReference>
<evidence type="ECO:0000259" key="10">
    <source>
        <dbReference type="PROSITE" id="PS50893"/>
    </source>
</evidence>
<accession>A0A8J7LBF2</accession>
<dbReference type="GO" id="GO:0005886">
    <property type="term" value="C:plasma membrane"/>
    <property type="evidence" value="ECO:0007669"/>
    <property type="project" value="UniProtKB-SubCell"/>
</dbReference>
<keyword evidence="4" id="KW-0378">Hydrolase</keyword>
<dbReference type="GO" id="GO:0006508">
    <property type="term" value="P:proteolysis"/>
    <property type="evidence" value="ECO:0007669"/>
    <property type="project" value="InterPro"/>
</dbReference>
<dbReference type="GO" id="GO:0015421">
    <property type="term" value="F:ABC-type oligopeptide transporter activity"/>
    <property type="evidence" value="ECO:0007669"/>
    <property type="project" value="TreeGrafter"/>
</dbReference>
<feature type="domain" description="ABC transporter" evidence="10">
    <location>
        <begin position="480"/>
        <end position="714"/>
    </location>
</feature>
<dbReference type="PANTHER" id="PTHR43394">
    <property type="entry name" value="ATP-DEPENDENT PERMEASE MDL1, MITOCHONDRIAL"/>
    <property type="match status" value="1"/>
</dbReference>
<evidence type="ECO:0000313" key="13">
    <source>
        <dbReference type="EMBL" id="MBH8566663.1"/>
    </source>
</evidence>
<dbReference type="PROSITE" id="PS50929">
    <property type="entry name" value="ABC_TM1F"/>
    <property type="match status" value="1"/>
</dbReference>
<evidence type="ECO:0000256" key="5">
    <source>
        <dbReference type="ARBA" id="ARBA00022807"/>
    </source>
</evidence>
<dbReference type="Gene3D" id="3.40.50.300">
    <property type="entry name" value="P-loop containing nucleotide triphosphate hydrolases"/>
    <property type="match status" value="1"/>
</dbReference>
<dbReference type="Gene3D" id="1.20.1560.10">
    <property type="entry name" value="ABC transporter type 1, transmembrane domain"/>
    <property type="match status" value="1"/>
</dbReference>
<keyword evidence="14" id="KW-1185">Reference proteome</keyword>
<keyword evidence="3" id="KW-0547">Nucleotide-binding</keyword>
<dbReference type="InterPro" id="IPR036640">
    <property type="entry name" value="ABC1_TM_sf"/>
</dbReference>
<dbReference type="RefSeq" id="WP_198128403.1">
    <property type="nucleotide sequence ID" value="NZ_JAECZC010000102.1"/>
</dbReference>
<evidence type="ECO:0000256" key="4">
    <source>
        <dbReference type="ARBA" id="ARBA00022801"/>
    </source>
</evidence>
<dbReference type="PROSITE" id="PS00211">
    <property type="entry name" value="ABC_TRANSPORTER_1"/>
    <property type="match status" value="1"/>
</dbReference>
<reference evidence="13 14" key="1">
    <citation type="journal article" date="2021" name="Int. J. Syst. Evol. Microbiol.">
        <title>Amazonocrinis nigriterrae gen. nov., sp. nov., Atlanticothrix silvestris gen. nov., sp. nov. and Dendronalium phyllosphericum gen. nov., sp. nov., nostocacean cyanobacteria from Brazilian environments.</title>
        <authorList>
            <person name="Alvarenga D.O."/>
            <person name="Andreote A.P.D."/>
            <person name="Branco L.H.Z."/>
            <person name="Delbaje E."/>
            <person name="Cruz R.B."/>
            <person name="Varani A.M."/>
            <person name="Fiore M.F."/>
        </authorList>
    </citation>
    <scope>NUCLEOTIDE SEQUENCE [LARGE SCALE GENOMIC DNA]</scope>
    <source>
        <strain evidence="13 14">CENA67</strain>
    </source>
</reference>
<dbReference type="Gene3D" id="3.90.70.10">
    <property type="entry name" value="Cysteine proteinases"/>
    <property type="match status" value="1"/>
</dbReference>
<keyword evidence="5" id="KW-0788">Thiol protease</keyword>
<dbReference type="InterPro" id="IPR017871">
    <property type="entry name" value="ABC_transporter-like_CS"/>
</dbReference>
<feature type="transmembrane region" description="Helical" evidence="9">
    <location>
        <begin position="302"/>
        <end position="321"/>
    </location>
</feature>
<dbReference type="SUPFAM" id="SSF52540">
    <property type="entry name" value="P-loop containing nucleoside triphosphate hydrolases"/>
    <property type="match status" value="1"/>
</dbReference>
<evidence type="ECO:0000256" key="7">
    <source>
        <dbReference type="ARBA" id="ARBA00022989"/>
    </source>
</evidence>
<feature type="domain" description="ABC transmembrane type-1" evidence="11">
    <location>
        <begin position="166"/>
        <end position="445"/>
    </location>
</feature>
<feature type="transmembrane region" description="Helical" evidence="9">
    <location>
        <begin position="273"/>
        <end position="296"/>
    </location>
</feature>
<dbReference type="InterPro" id="IPR011527">
    <property type="entry name" value="ABC1_TM_dom"/>
</dbReference>
<evidence type="ECO:0000256" key="9">
    <source>
        <dbReference type="SAM" id="Phobius"/>
    </source>
</evidence>
<comment type="caution">
    <text evidence="13">The sequence shown here is derived from an EMBL/GenBank/DDBJ whole genome shotgun (WGS) entry which is preliminary data.</text>
</comment>
<dbReference type="PROSITE" id="PS50990">
    <property type="entry name" value="PEPTIDASE_C39"/>
    <property type="match status" value="1"/>
</dbReference>
<feature type="domain" description="Peptidase C39" evidence="12">
    <location>
        <begin position="8"/>
        <end position="130"/>
    </location>
</feature>
<dbReference type="InterPro" id="IPR003593">
    <property type="entry name" value="AAA+_ATPase"/>
</dbReference>
<dbReference type="PANTHER" id="PTHR43394:SF1">
    <property type="entry name" value="ATP-BINDING CASSETTE SUB-FAMILY B MEMBER 10, MITOCHONDRIAL"/>
    <property type="match status" value="1"/>
</dbReference>
<dbReference type="SMART" id="SM00382">
    <property type="entry name" value="AAA"/>
    <property type="match status" value="1"/>
</dbReference>
<dbReference type="GO" id="GO:0016887">
    <property type="term" value="F:ATP hydrolysis activity"/>
    <property type="evidence" value="ECO:0007669"/>
    <property type="project" value="InterPro"/>
</dbReference>
<keyword evidence="8 9" id="KW-0472">Membrane</keyword>
<dbReference type="CDD" id="cd02418">
    <property type="entry name" value="Peptidase_C39B"/>
    <property type="match status" value="1"/>
</dbReference>
<feature type="transmembrane region" description="Helical" evidence="9">
    <location>
        <begin position="384"/>
        <end position="405"/>
    </location>
</feature>
<evidence type="ECO:0000256" key="3">
    <source>
        <dbReference type="ARBA" id="ARBA00022741"/>
    </source>
</evidence>
<evidence type="ECO:0000256" key="6">
    <source>
        <dbReference type="ARBA" id="ARBA00022840"/>
    </source>
</evidence>
<evidence type="ECO:0000313" key="14">
    <source>
        <dbReference type="Proteomes" id="UP000632766"/>
    </source>
</evidence>
<evidence type="ECO:0000256" key="2">
    <source>
        <dbReference type="ARBA" id="ARBA00022692"/>
    </source>
</evidence>
<keyword evidence="7 9" id="KW-1133">Transmembrane helix</keyword>
<dbReference type="SUPFAM" id="SSF90123">
    <property type="entry name" value="ABC transporter transmembrane region"/>
    <property type="match status" value="1"/>
</dbReference>
<feature type="transmembrane region" description="Helical" evidence="9">
    <location>
        <begin position="167"/>
        <end position="187"/>
    </location>
</feature>
<dbReference type="Pfam" id="PF00664">
    <property type="entry name" value="ABC_membrane"/>
    <property type="match status" value="1"/>
</dbReference>
<gene>
    <name evidence="13" type="ORF">I8748_31690</name>
</gene>
<name>A0A8J7LBF2_9NOST</name>
<comment type="subcellular location">
    <subcellularLocation>
        <location evidence="1">Cell membrane</location>
        <topology evidence="1">Multi-pass membrane protein</topology>
    </subcellularLocation>
</comment>
<dbReference type="PROSITE" id="PS50893">
    <property type="entry name" value="ABC_TRANSPORTER_2"/>
    <property type="match status" value="1"/>
</dbReference>
<dbReference type="AlphaFoldDB" id="A0A8J7LBF2"/>
<feature type="transmembrane region" description="Helical" evidence="9">
    <location>
        <begin position="199"/>
        <end position="220"/>
    </location>
</feature>
<dbReference type="Proteomes" id="UP000632766">
    <property type="component" value="Unassembled WGS sequence"/>
</dbReference>
<protein>
    <submittedName>
        <fullName evidence="13">Peptidase domain-containing ABC transporter</fullName>
    </submittedName>
</protein>
<sequence>MRYQIVLQHSEEDCGAACIASIAKYYGRNFAIARVREAVGTGVQGTTLVGLRRGAENLGFNARQVRATPQLIDKLHEAPLPAIIHWKGYHWVVLYGQKGQKYVIADPSVGIRYISREELATSWANYIMLLLAPDEIRFYQQKSDNIKGFGRFLTRILPYRHILTEAFLLNLVMGILSLATPFLIQILTDDVLVRKDLQLLTTVGIGIVAMNLFSSSLKLVQSNLITHFAQRLELGLTLEFGRQILRLPLTYYEVHRSGEVVSRLRDIEQINQMVSQVVITLPSQIFIAGISLAFMLLYSPKLLGLAVLMALLMSLSTIAFLPRLQNKIRDLIVTQAENQAMLVETFKGIVTLKSTNAAPQAWEEIQSRFGSLANLSFSTIRIGIINNVFSGLISGFSNLAILWFGSSLVISQELTIGQLLAFNAMNANFNGLISTVIGFVDEFARVQTATQRITEVIDSTPEDHSEQGKPWAVIPDNADIICTNINFHHIGRADLLKDFSLTIPGGKVTALIGKSGCGKSTLAKLIAGLYILESGNISFGIYHQKDLCLECRRQQVILVPQEPQFWSRSILDNFRFSYPHATFEQIVRACQIAGADEFIKELPDNYQTVLGEFGVNMSGGQKQRLALARAIVTDPPILILDESTSALDPVLESQVLDKLLHYRQGKTTIIISHRPRVILRADFIVLLDKGYLKLQGSSQELQLISGEHLDFLIP</sequence>
<organism evidence="13 14">
    <name type="scientific">Amazonocrinis nigriterrae CENA67</name>
    <dbReference type="NCBI Taxonomy" id="2794033"/>
    <lineage>
        <taxon>Bacteria</taxon>
        <taxon>Bacillati</taxon>
        <taxon>Cyanobacteriota</taxon>
        <taxon>Cyanophyceae</taxon>
        <taxon>Nostocales</taxon>
        <taxon>Nostocaceae</taxon>
        <taxon>Amazonocrinis</taxon>
        <taxon>Amazonocrinis nigriterrae</taxon>
    </lineage>
</organism>
<dbReference type="GO" id="GO:0008234">
    <property type="term" value="F:cysteine-type peptidase activity"/>
    <property type="evidence" value="ECO:0007669"/>
    <property type="project" value="UniProtKB-KW"/>
</dbReference>
<dbReference type="InterPro" id="IPR003439">
    <property type="entry name" value="ABC_transporter-like_ATP-bd"/>
</dbReference>
<dbReference type="GO" id="GO:0005524">
    <property type="term" value="F:ATP binding"/>
    <property type="evidence" value="ECO:0007669"/>
    <property type="project" value="UniProtKB-KW"/>
</dbReference>
<dbReference type="InterPro" id="IPR027417">
    <property type="entry name" value="P-loop_NTPase"/>
</dbReference>
<dbReference type="Pfam" id="PF00005">
    <property type="entry name" value="ABC_tran"/>
    <property type="match status" value="1"/>
</dbReference>
<dbReference type="InterPro" id="IPR005074">
    <property type="entry name" value="Peptidase_C39"/>
</dbReference>
<proteinExistence type="predicted"/>
<evidence type="ECO:0000256" key="1">
    <source>
        <dbReference type="ARBA" id="ARBA00004651"/>
    </source>
</evidence>
<dbReference type="Pfam" id="PF03412">
    <property type="entry name" value="Peptidase_C39"/>
    <property type="match status" value="1"/>
</dbReference>
<keyword evidence="6" id="KW-0067">ATP-binding</keyword>
<dbReference type="InterPro" id="IPR039421">
    <property type="entry name" value="Type_1_exporter"/>
</dbReference>
<keyword evidence="5" id="KW-0645">Protease</keyword>
<evidence type="ECO:0000259" key="11">
    <source>
        <dbReference type="PROSITE" id="PS50929"/>
    </source>
</evidence>